<dbReference type="AlphaFoldDB" id="A0A550CHX9"/>
<evidence type="ECO:0000313" key="5">
    <source>
        <dbReference type="EMBL" id="TRM64399.1"/>
    </source>
</evidence>
<dbReference type="STRING" id="97359.A0A550CHX9"/>
<sequence>MSKSSLTRINDAVLGAFSHVPPSATVDHLVRVLSTWGGSDKFFALVQYTLKLVVPLLQLRARMQHRAGMSKSDTSDFAGRAGKLASVIGDARRLWSFWGILPIFQWLISLERNAQPTRRLHNIERMQGWSMLGFFPLEQLSYLISKDVVPSTLPSVKSLYDPSAKPVGVDVNRLGMLSCRFWAAYVFLQFAHMEEDRKLLIMKHRTFKRSGMTPEQKKELQASWDVLFNQFIANLAYLPMTIHYSLEKGLFKNDTWVTFFGWVAAVSQFYSAWKATALPTSKCASLPEETELDPAPLVTADIVTEKE</sequence>
<dbReference type="PANTHER" id="PTHR12652:SF25">
    <property type="entry name" value="MICROBODY (PEROXISOME) PROLIFERATION PROTEIN PEROXIN 11C (EUROFUNG)"/>
    <property type="match status" value="1"/>
</dbReference>
<evidence type="ECO:0000256" key="2">
    <source>
        <dbReference type="ARBA" id="ARBA00023136"/>
    </source>
</evidence>
<evidence type="ECO:0000256" key="1">
    <source>
        <dbReference type="ARBA" id="ARBA00022593"/>
    </source>
</evidence>
<proteinExistence type="predicted"/>
<dbReference type="Pfam" id="PF05648">
    <property type="entry name" value="PEX11"/>
    <property type="match status" value="1"/>
</dbReference>
<keyword evidence="2" id="KW-0472">Membrane</keyword>
<accession>A0A550CHX9</accession>
<keyword evidence="1" id="KW-0962">Peroxisome biogenesis</keyword>
<evidence type="ECO:0000256" key="3">
    <source>
        <dbReference type="ARBA" id="ARBA00023140"/>
    </source>
</evidence>
<comment type="subcellular location">
    <subcellularLocation>
        <location evidence="4">Peroxisome membrane</location>
    </subcellularLocation>
</comment>
<keyword evidence="6" id="KW-1185">Reference proteome</keyword>
<dbReference type="OrthoDB" id="10005898at2759"/>
<dbReference type="GO" id="GO:0016559">
    <property type="term" value="P:peroxisome fission"/>
    <property type="evidence" value="ECO:0007669"/>
    <property type="project" value="InterPro"/>
</dbReference>
<dbReference type="EMBL" id="VDMD01000007">
    <property type="protein sequence ID" value="TRM64399.1"/>
    <property type="molecule type" value="Genomic_DNA"/>
</dbReference>
<protein>
    <submittedName>
        <fullName evidence="5">Uncharacterized protein</fullName>
    </submittedName>
</protein>
<evidence type="ECO:0000256" key="4">
    <source>
        <dbReference type="ARBA" id="ARBA00046271"/>
    </source>
</evidence>
<name>A0A550CHX9_9AGAR</name>
<gene>
    <name evidence="5" type="ORF">BD626DRAFT_455718</name>
</gene>
<dbReference type="PANTHER" id="PTHR12652">
    <property type="entry name" value="PEROXISOMAL BIOGENESIS FACTOR 11"/>
    <property type="match status" value="1"/>
</dbReference>
<dbReference type="InterPro" id="IPR008733">
    <property type="entry name" value="PEX11"/>
</dbReference>
<organism evidence="5 6">
    <name type="scientific">Schizophyllum amplum</name>
    <dbReference type="NCBI Taxonomy" id="97359"/>
    <lineage>
        <taxon>Eukaryota</taxon>
        <taxon>Fungi</taxon>
        <taxon>Dikarya</taxon>
        <taxon>Basidiomycota</taxon>
        <taxon>Agaricomycotina</taxon>
        <taxon>Agaricomycetes</taxon>
        <taxon>Agaricomycetidae</taxon>
        <taxon>Agaricales</taxon>
        <taxon>Schizophyllaceae</taxon>
        <taxon>Schizophyllum</taxon>
    </lineage>
</organism>
<dbReference type="Proteomes" id="UP000320762">
    <property type="component" value="Unassembled WGS sequence"/>
</dbReference>
<evidence type="ECO:0000313" key="6">
    <source>
        <dbReference type="Proteomes" id="UP000320762"/>
    </source>
</evidence>
<keyword evidence="3" id="KW-0576">Peroxisome</keyword>
<comment type="caution">
    <text evidence="5">The sequence shown here is derived from an EMBL/GenBank/DDBJ whole genome shotgun (WGS) entry which is preliminary data.</text>
</comment>
<reference evidence="5 6" key="1">
    <citation type="journal article" date="2019" name="New Phytol.">
        <title>Comparative genomics reveals unique wood-decay strategies and fruiting body development in the Schizophyllaceae.</title>
        <authorList>
            <person name="Almasi E."/>
            <person name="Sahu N."/>
            <person name="Krizsan K."/>
            <person name="Balint B."/>
            <person name="Kovacs G.M."/>
            <person name="Kiss B."/>
            <person name="Cseklye J."/>
            <person name="Drula E."/>
            <person name="Henrissat B."/>
            <person name="Nagy I."/>
            <person name="Chovatia M."/>
            <person name="Adam C."/>
            <person name="LaButti K."/>
            <person name="Lipzen A."/>
            <person name="Riley R."/>
            <person name="Grigoriev I.V."/>
            <person name="Nagy L.G."/>
        </authorList>
    </citation>
    <scope>NUCLEOTIDE SEQUENCE [LARGE SCALE GENOMIC DNA]</scope>
    <source>
        <strain evidence="5 6">NL-1724</strain>
    </source>
</reference>
<dbReference type="GO" id="GO:0005778">
    <property type="term" value="C:peroxisomal membrane"/>
    <property type="evidence" value="ECO:0007669"/>
    <property type="project" value="UniProtKB-SubCell"/>
</dbReference>